<dbReference type="AlphaFoldDB" id="A0A9Y1I2G4"/>
<dbReference type="PANTHER" id="PTHR42853">
    <property type="entry name" value="ACETYL-COENZYME A CARBOXYLASE CARBOXYL TRANSFERASE SUBUNIT ALPHA"/>
    <property type="match status" value="1"/>
</dbReference>
<evidence type="ECO:0000256" key="10">
    <source>
        <dbReference type="HAMAP-Rule" id="MF_00823"/>
    </source>
</evidence>
<dbReference type="NCBIfam" id="NF004344">
    <property type="entry name" value="PRK05724.1"/>
    <property type="match status" value="1"/>
</dbReference>
<dbReference type="GO" id="GO:0005524">
    <property type="term" value="F:ATP binding"/>
    <property type="evidence" value="ECO:0007669"/>
    <property type="project" value="UniProtKB-KW"/>
</dbReference>
<protein>
    <recommendedName>
        <fullName evidence="10">Acetyl-coenzyme A carboxylase carboxyl transferase subunit alpha</fullName>
        <shortName evidence="10">ACCase subunit alpha</shortName>
        <shortName evidence="10">Acetyl-CoA carboxylase carboxyltransferase subunit alpha</shortName>
        <ecNumber evidence="10">2.1.3.15</ecNumber>
    </recommendedName>
</protein>
<dbReference type="NCBIfam" id="NF041504">
    <property type="entry name" value="AccA_sub"/>
    <property type="match status" value="1"/>
</dbReference>
<accession>A0A9Y1I2G4</accession>
<evidence type="ECO:0000256" key="5">
    <source>
        <dbReference type="ARBA" id="ARBA00022832"/>
    </source>
</evidence>
<keyword evidence="5 10" id="KW-0276">Fatty acid metabolism</keyword>
<dbReference type="NCBIfam" id="TIGR00513">
    <property type="entry name" value="accA"/>
    <property type="match status" value="1"/>
</dbReference>
<comment type="similarity">
    <text evidence="10">Belongs to the AccA family.</text>
</comment>
<evidence type="ECO:0000256" key="4">
    <source>
        <dbReference type="ARBA" id="ARBA00022741"/>
    </source>
</evidence>
<keyword evidence="8 10" id="KW-0275">Fatty acid biosynthesis</keyword>
<dbReference type="Gene3D" id="3.90.226.10">
    <property type="entry name" value="2-enoyl-CoA Hydratase, Chain A, domain 1"/>
    <property type="match status" value="1"/>
</dbReference>
<dbReference type="PROSITE" id="PS50989">
    <property type="entry name" value="COA_CT_CTER"/>
    <property type="match status" value="1"/>
</dbReference>
<evidence type="ECO:0000256" key="8">
    <source>
        <dbReference type="ARBA" id="ARBA00023160"/>
    </source>
</evidence>
<dbReference type="HAMAP" id="MF_00823">
    <property type="entry name" value="AcetylCoA_CT_alpha"/>
    <property type="match status" value="1"/>
</dbReference>
<evidence type="ECO:0000313" key="12">
    <source>
        <dbReference type="EMBL" id="WDA99062.1"/>
    </source>
</evidence>
<keyword evidence="10" id="KW-0963">Cytoplasm</keyword>
<proteinExistence type="inferred from homology"/>
<dbReference type="PANTHER" id="PTHR42853:SF3">
    <property type="entry name" value="ACETYL-COENZYME A CARBOXYLASE CARBOXYL TRANSFERASE SUBUNIT ALPHA, CHLOROPLASTIC"/>
    <property type="match status" value="1"/>
</dbReference>
<dbReference type="Pfam" id="PF03255">
    <property type="entry name" value="ACCA"/>
    <property type="match status" value="1"/>
</dbReference>
<evidence type="ECO:0000256" key="7">
    <source>
        <dbReference type="ARBA" id="ARBA00023098"/>
    </source>
</evidence>
<evidence type="ECO:0000256" key="1">
    <source>
        <dbReference type="ARBA" id="ARBA00004956"/>
    </source>
</evidence>
<feature type="domain" description="CoA carboxyltransferase C-terminal" evidence="11">
    <location>
        <begin position="40"/>
        <end position="294"/>
    </location>
</feature>
<keyword evidence="6 10" id="KW-0067">ATP-binding</keyword>
<dbReference type="InterPro" id="IPR011763">
    <property type="entry name" value="COA_CT_C"/>
</dbReference>
<gene>
    <name evidence="10 12" type="primary">accA</name>
    <name evidence="12" type="ORF">GRSY_057</name>
</gene>
<evidence type="ECO:0000256" key="2">
    <source>
        <dbReference type="ARBA" id="ARBA00022516"/>
    </source>
</evidence>
<dbReference type="SUPFAM" id="SSF52096">
    <property type="entry name" value="ClpP/crotonase"/>
    <property type="match status" value="1"/>
</dbReference>
<keyword evidence="2 10" id="KW-0444">Lipid biosynthesis</keyword>
<dbReference type="GO" id="GO:2001295">
    <property type="term" value="P:malonyl-CoA biosynthetic process"/>
    <property type="evidence" value="ECO:0007669"/>
    <property type="project" value="UniProtKB-UniRule"/>
</dbReference>
<evidence type="ECO:0000259" key="11">
    <source>
        <dbReference type="PROSITE" id="PS50989"/>
    </source>
</evidence>
<comment type="catalytic activity">
    <reaction evidence="9 10">
        <text>N(6)-carboxybiotinyl-L-lysyl-[protein] + acetyl-CoA = N(6)-biotinyl-L-lysyl-[protein] + malonyl-CoA</text>
        <dbReference type="Rhea" id="RHEA:54728"/>
        <dbReference type="Rhea" id="RHEA-COMP:10505"/>
        <dbReference type="Rhea" id="RHEA-COMP:10506"/>
        <dbReference type="ChEBI" id="CHEBI:57288"/>
        <dbReference type="ChEBI" id="CHEBI:57384"/>
        <dbReference type="ChEBI" id="CHEBI:83144"/>
        <dbReference type="ChEBI" id="CHEBI:83145"/>
        <dbReference type="EC" id="2.1.3.15"/>
    </reaction>
</comment>
<comment type="subunit">
    <text evidence="10">Acetyl-CoA carboxylase is a heterohexamer composed of biotin carboxyl carrier protein (AccB), biotin carboxylase (AccC) and two subunits each of ACCase subunit alpha (AccA) and ACCase subunit beta (AccD).</text>
</comment>
<dbReference type="GO" id="GO:0016743">
    <property type="term" value="F:carboxyl- or carbamoyltransferase activity"/>
    <property type="evidence" value="ECO:0007669"/>
    <property type="project" value="UniProtKB-UniRule"/>
</dbReference>
<dbReference type="EMBL" id="OP616812">
    <property type="protein sequence ID" value="WDA99062.1"/>
    <property type="molecule type" value="Genomic_DNA"/>
</dbReference>
<organism evidence="12">
    <name type="scientific">Gronococcus sybilensis</name>
    <dbReference type="NCBI Taxonomy" id="3028029"/>
    <lineage>
        <taxon>Eukaryota</taxon>
        <taxon>Rhodophyta</taxon>
        <taxon>Bangiophyceae</taxon>
        <taxon>Cavernulicolales</taxon>
        <taxon>Cavernulicolaceae</taxon>
        <taxon>Gronococcus</taxon>
    </lineage>
</organism>
<dbReference type="GO" id="GO:0009317">
    <property type="term" value="C:acetyl-CoA carboxylase complex"/>
    <property type="evidence" value="ECO:0007669"/>
    <property type="project" value="InterPro"/>
</dbReference>
<keyword evidence="7 10" id="KW-0443">Lipid metabolism</keyword>
<dbReference type="InterPro" id="IPR029045">
    <property type="entry name" value="ClpP/crotonase-like_dom_sf"/>
</dbReference>
<evidence type="ECO:0000256" key="3">
    <source>
        <dbReference type="ARBA" id="ARBA00022679"/>
    </source>
</evidence>
<evidence type="ECO:0000256" key="9">
    <source>
        <dbReference type="ARBA" id="ARBA00049152"/>
    </source>
</evidence>
<geneLocation type="plastid" evidence="12"/>
<dbReference type="PRINTS" id="PR01069">
    <property type="entry name" value="ACCCTRFRASEA"/>
</dbReference>
<name>A0A9Y1I2G4_9RHOD</name>
<comment type="pathway">
    <text evidence="1 10">Lipid metabolism; malonyl-CoA biosynthesis; malonyl-CoA from acetyl-CoA: step 1/1.</text>
</comment>
<keyword evidence="4 10" id="KW-0547">Nucleotide-binding</keyword>
<dbReference type="GO" id="GO:0003989">
    <property type="term" value="F:acetyl-CoA carboxylase activity"/>
    <property type="evidence" value="ECO:0007669"/>
    <property type="project" value="InterPro"/>
</dbReference>
<reference evidence="12" key="1">
    <citation type="journal article" date="2023" name="J. Phycol.">
        <title>Revised classification of the Cyanidiophyceae based on plastid genome data with descriptions of the Cavernulicolales ord. nov. and Galdieriales ord. nov. (Rhodophyta).</title>
        <authorList>
            <person name="Park S.I."/>
            <person name="Cho C.H."/>
            <person name="Ciniglia C."/>
            <person name="Huang T.Y."/>
            <person name="Liu S.L."/>
            <person name="Bustamante D.E."/>
            <person name="Calderon M.S."/>
            <person name="Mansilla A."/>
            <person name="McDermott T."/>
            <person name="Andersen R.A."/>
            <person name="Yoon H.S."/>
        </authorList>
    </citation>
    <scope>NUCLEOTIDE SEQUENCE</scope>
</reference>
<dbReference type="EC" id="2.1.3.15" evidence="10"/>
<keyword evidence="3 10" id="KW-0808">Transferase</keyword>
<dbReference type="InterPro" id="IPR001095">
    <property type="entry name" value="Acetyl_CoA_COase_a_su"/>
</dbReference>
<keyword evidence="12" id="KW-0934">Plastid</keyword>
<sequence length="320" mass="35441">MKQTIVLDFERPILNFENQVKKLSSIAVQHDIDINSQIRELKKKITHIRREIFKGLTPEQKLQLARHPSRPTTLDYINGITDKWIELHGDRRGFDDPAMIVGIGKIDSQPVALIGHQKGRNTKENIARNFGMPSPGGYRKVLRLLQHADRFNLPILTFIDTPGAWAGVEAEKLGQGEAIASNLREFFAVTVPVISTIIGEGGSGGALGIGVADHLIMLENSVYTVATPEACASILWKSASEASAAAEALKITAQDLSVLGIADEILTEPLGGAHHFPQEVVFSVKESLKARLHYLNKLSREEIKARRYKKFRQIGFINEN</sequence>
<comment type="subcellular location">
    <subcellularLocation>
        <location evidence="10">Cytoplasm</location>
    </subcellularLocation>
</comment>
<dbReference type="GO" id="GO:0006633">
    <property type="term" value="P:fatty acid biosynthetic process"/>
    <property type="evidence" value="ECO:0007669"/>
    <property type="project" value="UniProtKB-KW"/>
</dbReference>
<comment type="function">
    <text evidence="10">Component of the acetyl coenzyme A carboxylase (ACC) complex. First, biotin carboxylase catalyzes the carboxylation of biotin on its carrier protein (BCCP) and then the CO(2) group is transferred by the carboxyltransferase to acetyl-CoA to form malonyl-CoA.</text>
</comment>
<evidence type="ECO:0000256" key="6">
    <source>
        <dbReference type="ARBA" id="ARBA00022840"/>
    </source>
</evidence>